<dbReference type="PANTHER" id="PTHR30329">
    <property type="entry name" value="STATOR ELEMENT OF FLAGELLAR MOTOR COMPLEX"/>
    <property type="match status" value="1"/>
</dbReference>
<gene>
    <name evidence="7" type="ORF">RT717_05300</name>
</gene>
<dbReference type="InterPro" id="IPR050330">
    <property type="entry name" value="Bact_OuterMem_StrucFunc"/>
</dbReference>
<dbReference type="Proteomes" id="UP001302349">
    <property type="component" value="Chromosome"/>
</dbReference>
<evidence type="ECO:0000256" key="5">
    <source>
        <dbReference type="PROSITE-ProRule" id="PRU00473"/>
    </source>
</evidence>
<feature type="repeat" description="TPR" evidence="4">
    <location>
        <begin position="21"/>
        <end position="54"/>
    </location>
</feature>
<dbReference type="PANTHER" id="PTHR30329:SF21">
    <property type="entry name" value="LIPOPROTEIN YIAD-RELATED"/>
    <property type="match status" value="1"/>
</dbReference>
<proteinExistence type="predicted"/>
<keyword evidence="2 5" id="KW-0472">Membrane</keyword>
<organism evidence="7 8">
    <name type="scientific">Imperialibacter roseus</name>
    <dbReference type="NCBI Taxonomy" id="1324217"/>
    <lineage>
        <taxon>Bacteria</taxon>
        <taxon>Pseudomonadati</taxon>
        <taxon>Bacteroidota</taxon>
        <taxon>Cytophagia</taxon>
        <taxon>Cytophagales</taxon>
        <taxon>Flammeovirgaceae</taxon>
        <taxon>Imperialibacter</taxon>
    </lineage>
</organism>
<evidence type="ECO:0000313" key="8">
    <source>
        <dbReference type="Proteomes" id="UP001302349"/>
    </source>
</evidence>
<dbReference type="Pfam" id="PF14559">
    <property type="entry name" value="TPR_19"/>
    <property type="match status" value="1"/>
</dbReference>
<dbReference type="EMBL" id="CP136051">
    <property type="protein sequence ID" value="WOK08047.1"/>
    <property type="molecule type" value="Genomic_DNA"/>
</dbReference>
<evidence type="ECO:0000256" key="3">
    <source>
        <dbReference type="ARBA" id="ARBA00023237"/>
    </source>
</evidence>
<dbReference type="RefSeq" id="WP_317490693.1">
    <property type="nucleotide sequence ID" value="NZ_CP136051.1"/>
</dbReference>
<name>A0ABZ0IWM6_9BACT</name>
<dbReference type="InterPro" id="IPR019734">
    <property type="entry name" value="TPR_rpt"/>
</dbReference>
<evidence type="ECO:0000259" key="6">
    <source>
        <dbReference type="PROSITE" id="PS51123"/>
    </source>
</evidence>
<dbReference type="InterPro" id="IPR006665">
    <property type="entry name" value="OmpA-like"/>
</dbReference>
<dbReference type="InterPro" id="IPR006664">
    <property type="entry name" value="OMP_bac"/>
</dbReference>
<accession>A0ABZ0IWM6</accession>
<comment type="subcellular location">
    <subcellularLocation>
        <location evidence="1">Cell outer membrane</location>
    </subcellularLocation>
</comment>
<dbReference type="Gene3D" id="1.25.40.10">
    <property type="entry name" value="Tetratricopeptide repeat domain"/>
    <property type="match status" value="1"/>
</dbReference>
<dbReference type="SUPFAM" id="SSF103088">
    <property type="entry name" value="OmpA-like"/>
    <property type="match status" value="1"/>
</dbReference>
<dbReference type="InterPro" id="IPR011990">
    <property type="entry name" value="TPR-like_helical_dom_sf"/>
</dbReference>
<dbReference type="Gene3D" id="3.30.1330.60">
    <property type="entry name" value="OmpA-like domain"/>
    <property type="match status" value="1"/>
</dbReference>
<dbReference type="PROSITE" id="PS50005">
    <property type="entry name" value="TPR"/>
    <property type="match status" value="1"/>
</dbReference>
<keyword evidence="8" id="KW-1185">Reference proteome</keyword>
<dbReference type="SUPFAM" id="SSF48452">
    <property type="entry name" value="TPR-like"/>
    <property type="match status" value="1"/>
</dbReference>
<dbReference type="InterPro" id="IPR011659">
    <property type="entry name" value="WD40"/>
</dbReference>
<dbReference type="PRINTS" id="PR01021">
    <property type="entry name" value="OMPADOMAIN"/>
</dbReference>
<evidence type="ECO:0000313" key="7">
    <source>
        <dbReference type="EMBL" id="WOK08047.1"/>
    </source>
</evidence>
<evidence type="ECO:0000256" key="4">
    <source>
        <dbReference type="PROSITE-ProRule" id="PRU00339"/>
    </source>
</evidence>
<dbReference type="CDD" id="cd07185">
    <property type="entry name" value="OmpA_C-like"/>
    <property type="match status" value="1"/>
</dbReference>
<dbReference type="Pfam" id="PF00691">
    <property type="entry name" value="OmpA"/>
    <property type="match status" value="1"/>
</dbReference>
<dbReference type="SUPFAM" id="SSF82171">
    <property type="entry name" value="DPP6 N-terminal domain-like"/>
    <property type="match status" value="1"/>
</dbReference>
<protein>
    <submittedName>
        <fullName evidence="7">OmpA family protein</fullName>
    </submittedName>
</protein>
<sequence length="744" mass="83292">MRKVLLIAFILSAHIGLSQSVPKLVEFAEAHFAAHQYLEAIEYYEKIVSIDKQNIESRYKLAICYQQTLQYDKAEVAFIALGNRPDHPFRARSLYYYATLRMHDSAYEEADSVYNVLISMPDASPELIDLSRNHKEGCLLAIRQKKIDRGFSIGVLEGINSRFHDFGAVVNPTNLHLVFATTRNLPGEQFEGSQYDGLLPDLATYEHRRNNRWVYAGGDQNFENINTHWAEGSGSFTADGKKFYFSSCLGEAASDCSIYVSYLEKGKWTKPVVLNEYINEPGSENKHPYITSSGDTLFFSSDRPGGAGGADIWMSLTGAYAESWSPAINMGKVINSSENEITPYYSEVFSCLVFASDGHVGYGGFDLYAAKGQSFFEPHVYNLGAPFNSTWDDTYFNISDSVGFLTTNRLNGKILDLFTFQVSDEKLFLSLLISGESLIDARIMSNLRDTRSIDIVTLRVEDYQGYELYEAVNFEKPKPDLIVEKQMGARPKKVYNPDAIADGGGMQGAASQRTGAGPSYLPSGAGGRARLGFSGGRSEPSRDQPFEKILFDFGMFVLRPQAKAALNNLVEQVSIDDISKISLFGFTDNLGGEEYNMELCKKRGEAVKAYLTTLGVPAEKVFVYPRGELTPDGDNDHWFKRILRRRVEVQIETNTPISLVSASTYILRKPNDFNEIARQLGYEPDALIAWNGNPKKPLQKGSTIRVYEPAPNPPSMAYFITEENLFEFLHKVELNAPPLEVFRD</sequence>
<evidence type="ECO:0000256" key="2">
    <source>
        <dbReference type="ARBA" id="ARBA00023136"/>
    </source>
</evidence>
<reference evidence="7 8" key="1">
    <citation type="journal article" date="2023" name="Microbiol. Resour. Announc.">
        <title>Complete Genome Sequence of Imperialibacter roseus strain P4T.</title>
        <authorList>
            <person name="Tizabi D.R."/>
            <person name="Bachvaroff T."/>
            <person name="Hill R.T."/>
        </authorList>
    </citation>
    <scope>NUCLEOTIDE SEQUENCE [LARGE SCALE GENOMIC DNA]</scope>
    <source>
        <strain evidence="7 8">P4T</strain>
    </source>
</reference>
<feature type="domain" description="OmpA-like" evidence="6">
    <location>
        <begin position="539"/>
        <end position="655"/>
    </location>
</feature>
<evidence type="ECO:0000256" key="1">
    <source>
        <dbReference type="ARBA" id="ARBA00004442"/>
    </source>
</evidence>
<dbReference type="PROSITE" id="PS51123">
    <property type="entry name" value="OMPA_2"/>
    <property type="match status" value="1"/>
</dbReference>
<keyword evidence="3" id="KW-0998">Cell outer membrane</keyword>
<dbReference type="Pfam" id="PF07676">
    <property type="entry name" value="PD40"/>
    <property type="match status" value="2"/>
</dbReference>
<keyword evidence="4" id="KW-0802">TPR repeat</keyword>
<dbReference type="InterPro" id="IPR036737">
    <property type="entry name" value="OmpA-like_sf"/>
</dbReference>